<dbReference type="InterPro" id="IPR036179">
    <property type="entry name" value="Ig-like_dom_sf"/>
</dbReference>
<dbReference type="SMART" id="SM00409">
    <property type="entry name" value="IG"/>
    <property type="match status" value="1"/>
</dbReference>
<dbReference type="OMA" id="ECTELAM"/>
<comment type="subcellular location">
    <subcellularLocation>
        <location evidence="1">Membrane</location>
    </subcellularLocation>
</comment>
<protein>
    <recommendedName>
        <fullName evidence="5">Immunoglobulin domain-containing protein</fullName>
    </recommendedName>
</protein>
<dbReference type="InterPro" id="IPR003599">
    <property type="entry name" value="Ig_sub"/>
</dbReference>
<reference evidence="6" key="1">
    <citation type="submission" date="2019-06" db="EMBL/GenBank/DDBJ databases">
        <authorList>
            <consortium name="Wellcome Sanger Institute Data Sharing"/>
        </authorList>
    </citation>
    <scope>NUCLEOTIDE SEQUENCE [LARGE SCALE GENOMIC DNA]</scope>
</reference>
<evidence type="ECO:0000256" key="1">
    <source>
        <dbReference type="ARBA" id="ARBA00004370"/>
    </source>
</evidence>
<evidence type="ECO:0000313" key="6">
    <source>
        <dbReference type="Ensembl" id="ENSSFAP00005035176.1"/>
    </source>
</evidence>
<dbReference type="PANTHER" id="PTHR11860">
    <property type="entry name" value="POLYMERIC-IMMUNOGLOBULIN RECEPTOR"/>
    <property type="match status" value="1"/>
</dbReference>
<proteinExistence type="predicted"/>
<dbReference type="InterPro" id="IPR013106">
    <property type="entry name" value="Ig_V-set"/>
</dbReference>
<reference evidence="6" key="2">
    <citation type="submission" date="2025-08" db="UniProtKB">
        <authorList>
            <consortium name="Ensembl"/>
        </authorList>
    </citation>
    <scope>IDENTIFICATION</scope>
</reference>
<name>A0A672I0L5_SALFA</name>
<feature type="region of interest" description="Disordered" evidence="4">
    <location>
        <begin position="180"/>
        <end position="221"/>
    </location>
</feature>
<dbReference type="InParanoid" id="A0A672I0L5"/>
<dbReference type="GO" id="GO:0005886">
    <property type="term" value="C:plasma membrane"/>
    <property type="evidence" value="ECO:0007669"/>
    <property type="project" value="TreeGrafter"/>
</dbReference>
<evidence type="ECO:0000256" key="3">
    <source>
        <dbReference type="ARBA" id="ARBA00023136"/>
    </source>
</evidence>
<dbReference type="GO" id="GO:0004888">
    <property type="term" value="F:transmembrane signaling receptor activity"/>
    <property type="evidence" value="ECO:0007669"/>
    <property type="project" value="TreeGrafter"/>
</dbReference>
<sequence length="221" mass="24745">MTQFRLPSVHTDACFPAVLTEGTTIRVEGVEGGSVSFQCSHRLAWGYNKYFCVDPCESSSIEGRFDIRDSPRSKYFYVYIKNLTKSDSGTYWCGFEETLQHDSYTKIQLTVGDHFKTFSFSSLTVKTPASFGSSFFLLVTGSTSMVCSHRPPADLPMFGTVMFIIVPFIFHHISSHSQTAENTKSVSSRGKDQGVETRDSGTDKDKKPRKKPRKLALGRCL</sequence>
<evidence type="ECO:0000256" key="2">
    <source>
        <dbReference type="ARBA" id="ARBA00022692"/>
    </source>
</evidence>
<reference evidence="6" key="3">
    <citation type="submission" date="2025-09" db="UniProtKB">
        <authorList>
            <consortium name="Ensembl"/>
        </authorList>
    </citation>
    <scope>IDENTIFICATION</scope>
</reference>
<dbReference type="InterPro" id="IPR013783">
    <property type="entry name" value="Ig-like_fold"/>
</dbReference>
<feature type="compositionally biased region" description="Basic and acidic residues" evidence="4">
    <location>
        <begin position="189"/>
        <end position="206"/>
    </location>
</feature>
<keyword evidence="3" id="KW-0472">Membrane</keyword>
<accession>A0A672I0L5</accession>
<dbReference type="InterPro" id="IPR050671">
    <property type="entry name" value="CD300_family_receptors"/>
</dbReference>
<evidence type="ECO:0000259" key="5">
    <source>
        <dbReference type="SMART" id="SM00409"/>
    </source>
</evidence>
<dbReference type="PANTHER" id="PTHR11860:SF87">
    <property type="entry name" value="CMRF35-LIKE MOLECULE 8"/>
    <property type="match status" value="1"/>
</dbReference>
<organism evidence="6 7">
    <name type="scientific">Salarias fasciatus</name>
    <name type="common">Jewelled blenny</name>
    <name type="synonym">Blennius fasciatus</name>
    <dbReference type="NCBI Taxonomy" id="181472"/>
    <lineage>
        <taxon>Eukaryota</taxon>
        <taxon>Metazoa</taxon>
        <taxon>Chordata</taxon>
        <taxon>Craniata</taxon>
        <taxon>Vertebrata</taxon>
        <taxon>Euteleostomi</taxon>
        <taxon>Actinopterygii</taxon>
        <taxon>Neopterygii</taxon>
        <taxon>Teleostei</taxon>
        <taxon>Neoteleostei</taxon>
        <taxon>Acanthomorphata</taxon>
        <taxon>Ovalentaria</taxon>
        <taxon>Blenniimorphae</taxon>
        <taxon>Blenniiformes</taxon>
        <taxon>Blennioidei</taxon>
        <taxon>Blenniidae</taxon>
        <taxon>Salariinae</taxon>
        <taxon>Salarias</taxon>
    </lineage>
</organism>
<keyword evidence="2" id="KW-0812">Transmembrane</keyword>
<dbReference type="SUPFAM" id="SSF48726">
    <property type="entry name" value="Immunoglobulin"/>
    <property type="match status" value="1"/>
</dbReference>
<dbReference type="Pfam" id="PF07686">
    <property type="entry name" value="V-set"/>
    <property type="match status" value="1"/>
</dbReference>
<dbReference type="AlphaFoldDB" id="A0A672I0L5"/>
<feature type="compositionally biased region" description="Basic residues" evidence="4">
    <location>
        <begin position="207"/>
        <end position="221"/>
    </location>
</feature>
<dbReference type="Ensembl" id="ENSSFAT00005036506.1">
    <property type="protein sequence ID" value="ENSSFAP00005035176.1"/>
    <property type="gene ID" value="ENSSFAG00005017839.1"/>
</dbReference>
<evidence type="ECO:0000313" key="7">
    <source>
        <dbReference type="Proteomes" id="UP000472267"/>
    </source>
</evidence>
<feature type="domain" description="Immunoglobulin" evidence="5">
    <location>
        <begin position="24"/>
        <end position="112"/>
    </location>
</feature>
<dbReference type="Proteomes" id="UP000472267">
    <property type="component" value="Chromosome 6"/>
</dbReference>
<dbReference type="Gene3D" id="2.60.40.10">
    <property type="entry name" value="Immunoglobulins"/>
    <property type="match status" value="1"/>
</dbReference>
<evidence type="ECO:0000256" key="4">
    <source>
        <dbReference type="SAM" id="MobiDB-lite"/>
    </source>
</evidence>
<keyword evidence="7" id="KW-1185">Reference proteome</keyword>